<evidence type="ECO:0000313" key="2">
    <source>
        <dbReference type="EMBL" id="KAE8130177.1"/>
    </source>
</evidence>
<evidence type="ECO:0000256" key="1">
    <source>
        <dbReference type="SAM" id="Phobius"/>
    </source>
</evidence>
<dbReference type="RefSeq" id="WP_152579871.1">
    <property type="nucleotide sequence ID" value="NZ_QDAG01000001.1"/>
</dbReference>
<proteinExistence type="predicted"/>
<accession>A0A5N6SBH0</accession>
<feature type="transmembrane region" description="Helical" evidence="1">
    <location>
        <begin position="15"/>
        <end position="38"/>
    </location>
</feature>
<comment type="caution">
    <text evidence="2">The sequence shown here is derived from an EMBL/GenBank/DDBJ whole genome shotgun (WGS) entry which is preliminary data.</text>
</comment>
<dbReference type="Proteomes" id="UP000325415">
    <property type="component" value="Unassembled WGS sequence"/>
</dbReference>
<name>A0A5N6SBH0_9BIFI</name>
<dbReference type="OrthoDB" id="3240451at2"/>
<keyword evidence="3" id="KW-1185">Reference proteome</keyword>
<dbReference type="EMBL" id="QDAG01000001">
    <property type="protein sequence ID" value="KAE8130177.1"/>
    <property type="molecule type" value="Genomic_DNA"/>
</dbReference>
<reference evidence="2 3" key="1">
    <citation type="submission" date="2018-04" db="EMBL/GenBank/DDBJ databases">
        <authorList>
            <person name="Eckel V.P."/>
            <person name="Vogel R.F."/>
        </authorList>
    </citation>
    <scope>NUCLEOTIDE SEQUENCE [LARGE SCALE GENOMIC DNA]</scope>
    <source>
        <strain evidence="3">TMW 2.1764</strain>
    </source>
</reference>
<evidence type="ECO:0008006" key="4">
    <source>
        <dbReference type="Google" id="ProtNLM"/>
    </source>
</evidence>
<dbReference type="AlphaFoldDB" id="A0A5N6SBH0"/>
<evidence type="ECO:0000313" key="3">
    <source>
        <dbReference type="Proteomes" id="UP000325415"/>
    </source>
</evidence>
<keyword evidence="1" id="KW-0472">Membrane</keyword>
<dbReference type="InterPro" id="IPR043777">
    <property type="entry name" value="DUF5719"/>
</dbReference>
<dbReference type="GeneID" id="78126273"/>
<keyword evidence="1" id="KW-0812">Transmembrane</keyword>
<keyword evidence="1" id="KW-1133">Transmembrane helix</keyword>
<sequence length="511" mass="52561">MSETPRRKSRGAGRICRIILAVITTVLLVALFAALSVLRLAPQWTDATGVSASARGYDVSQRQVTAYCPARMALSDDASYGDSQYHVSQGNIASSARYAAFGSVYQSSVGALDGNGTQTLLKDVDSQDQTDVKVAAGDADHGARLVDTRLLQAQSGTGSAASIAAWATSGDLKGMSAASCVPTGLQQSFLLPDTSTGTTQQLVVANPSAKATSLRVDVWGSKQTGTMTLSTGRTLNVAAYGESTLDLAAGASDQDALFVTVSSQEAPIAAVVRIVHMDGLTSKGSDFAMPLNSSTKSTTLNGFNKGDSVTLLGFSEANAAVETSWVGGSEGGKPRTAQLTGGKVSAIDLGQAPKDASALRVTSDSALYVAAKVTDSGHDGIEDFGLVDSSPAVASSAIALPDKVGGDVIVGNPSDGMRKATLTAYDADGRQVSDNALKVGAHGVSRLSSKDFSDKAKLFVLSGNAGLQWGIRLSQDDVSNANLPSVAWLGPQPLEPRHAHVRAAVSQQIAH</sequence>
<protein>
    <recommendedName>
        <fullName evidence="4">Organic solvents resistance ABC transporter permease</fullName>
    </recommendedName>
</protein>
<gene>
    <name evidence="2" type="ORF">DDE84_00950</name>
</gene>
<organism evidence="2 3">
    <name type="scientific">Bifidobacterium tibiigranuli</name>
    <dbReference type="NCBI Taxonomy" id="2172043"/>
    <lineage>
        <taxon>Bacteria</taxon>
        <taxon>Bacillati</taxon>
        <taxon>Actinomycetota</taxon>
        <taxon>Actinomycetes</taxon>
        <taxon>Bifidobacteriales</taxon>
        <taxon>Bifidobacteriaceae</taxon>
        <taxon>Bifidobacterium</taxon>
    </lineage>
</organism>
<dbReference type="Pfam" id="PF18986">
    <property type="entry name" value="DUF5719"/>
    <property type="match status" value="1"/>
</dbReference>